<dbReference type="STRING" id="104452.A0A0L7LGT4"/>
<evidence type="ECO:0000256" key="2">
    <source>
        <dbReference type="ARBA" id="ARBA00024195"/>
    </source>
</evidence>
<dbReference type="GO" id="GO:0006508">
    <property type="term" value="P:proteolysis"/>
    <property type="evidence" value="ECO:0007669"/>
    <property type="project" value="UniProtKB-KW"/>
</dbReference>
<dbReference type="PANTHER" id="PTHR24256">
    <property type="entry name" value="TRYPTASE-RELATED"/>
    <property type="match status" value="1"/>
</dbReference>
<comment type="similarity">
    <text evidence="2">Belongs to the peptidase S1 family. CLIP subfamily.</text>
</comment>
<comment type="caution">
    <text evidence="4">The sequence shown here is derived from an EMBL/GenBank/DDBJ whole genome shotgun (WGS) entry which is preliminary data.</text>
</comment>
<name>A0A0L7LGT4_OPEBR</name>
<dbReference type="SMART" id="SM00020">
    <property type="entry name" value="Tryp_SPc"/>
    <property type="match status" value="2"/>
</dbReference>
<sequence>MSIFFEHVDRSARIVGGTEAFAGSHPHMVAMTNGLLVRSFLCGGSVISTRHVLTAAHCIDAVFSWGSLSSYAISRNVTHENYVSAIIKNDIGLLVTASDIQLSQLVSPIPLSYDYVGADAGGAISATLLEISTATIGGEQCVADAAQSSIVLNMRAPAWTSSTDDDANLLIPQGDSGSALVRTDRRQQIGVVSWGFPCALGAPDMFARHADPNARIVGGTEAPAGSHPHMVALTNGLLIRSFFCGGSLISQRTVLTAAHCIASTYSVTRNVTHQHYVSATIKNDIGVLITSANVALSALVHPIPLTYEEIPGGVPTRANGALSATLLELRASTLSGADCVSRVALAAVELNTRAPPIGVVSWGFPCARGAPDMFARVSGFEAWLQQHVV</sequence>
<dbReference type="Gene3D" id="2.40.10.10">
    <property type="entry name" value="Trypsin-like serine proteases"/>
    <property type="match status" value="3"/>
</dbReference>
<evidence type="ECO:0000313" key="4">
    <source>
        <dbReference type="EMBL" id="KOB74753.1"/>
    </source>
</evidence>
<dbReference type="Pfam" id="PF00089">
    <property type="entry name" value="Trypsin"/>
    <property type="match status" value="2"/>
</dbReference>
<protein>
    <submittedName>
        <fullName evidence="4">Serine protease 33</fullName>
    </submittedName>
</protein>
<dbReference type="PROSITE" id="PS50240">
    <property type="entry name" value="TRYPSIN_DOM"/>
    <property type="match status" value="2"/>
</dbReference>
<reference evidence="4 5" key="1">
    <citation type="journal article" date="2015" name="Genome Biol. Evol.">
        <title>The genome of winter moth (Operophtera brumata) provides a genomic perspective on sexual dimorphism and phenology.</title>
        <authorList>
            <person name="Derks M.F."/>
            <person name="Smit S."/>
            <person name="Salis L."/>
            <person name="Schijlen E."/>
            <person name="Bossers A."/>
            <person name="Mateman C."/>
            <person name="Pijl A.S."/>
            <person name="de Ridder D."/>
            <person name="Groenen M.A."/>
            <person name="Visser M.E."/>
            <person name="Megens H.J."/>
        </authorList>
    </citation>
    <scope>NUCLEOTIDE SEQUENCE [LARGE SCALE GENOMIC DNA]</scope>
    <source>
        <strain evidence="4">WM2013NL</strain>
        <tissue evidence="4">Head and thorax</tissue>
    </source>
</reference>
<dbReference type="Proteomes" id="UP000037510">
    <property type="component" value="Unassembled WGS sequence"/>
</dbReference>
<evidence type="ECO:0000256" key="1">
    <source>
        <dbReference type="ARBA" id="ARBA00023157"/>
    </source>
</evidence>
<dbReference type="AlphaFoldDB" id="A0A0L7LGT4"/>
<dbReference type="PROSITE" id="PS00134">
    <property type="entry name" value="TRYPSIN_HIS"/>
    <property type="match status" value="2"/>
</dbReference>
<feature type="domain" description="Peptidase S1" evidence="3">
    <location>
        <begin position="216"/>
        <end position="389"/>
    </location>
</feature>
<gene>
    <name evidence="4" type="ORF">OBRU01_08627</name>
</gene>
<dbReference type="InterPro" id="IPR009003">
    <property type="entry name" value="Peptidase_S1_PA"/>
</dbReference>
<dbReference type="InterPro" id="IPR043504">
    <property type="entry name" value="Peptidase_S1_PA_chymotrypsin"/>
</dbReference>
<evidence type="ECO:0000259" key="3">
    <source>
        <dbReference type="PROSITE" id="PS50240"/>
    </source>
</evidence>
<keyword evidence="5" id="KW-1185">Reference proteome</keyword>
<dbReference type="EMBL" id="JTDY01001141">
    <property type="protein sequence ID" value="KOB74753.1"/>
    <property type="molecule type" value="Genomic_DNA"/>
</dbReference>
<dbReference type="InterPro" id="IPR018114">
    <property type="entry name" value="TRYPSIN_HIS"/>
</dbReference>
<dbReference type="PRINTS" id="PR00722">
    <property type="entry name" value="CHYMOTRYPSIN"/>
</dbReference>
<dbReference type="InterPro" id="IPR001314">
    <property type="entry name" value="Peptidase_S1A"/>
</dbReference>
<keyword evidence="1" id="KW-1015">Disulfide bond</keyword>
<keyword evidence="4" id="KW-0645">Protease</keyword>
<dbReference type="GO" id="GO:0004252">
    <property type="term" value="F:serine-type endopeptidase activity"/>
    <property type="evidence" value="ECO:0007669"/>
    <property type="project" value="InterPro"/>
</dbReference>
<feature type="domain" description="Peptidase S1" evidence="3">
    <location>
        <begin position="14"/>
        <end position="208"/>
    </location>
</feature>
<dbReference type="InterPro" id="IPR051487">
    <property type="entry name" value="Ser/Thr_Proteases_Immune/Dev"/>
</dbReference>
<organism evidence="4 5">
    <name type="scientific">Operophtera brumata</name>
    <name type="common">Winter moth</name>
    <name type="synonym">Phalaena brumata</name>
    <dbReference type="NCBI Taxonomy" id="104452"/>
    <lineage>
        <taxon>Eukaryota</taxon>
        <taxon>Metazoa</taxon>
        <taxon>Ecdysozoa</taxon>
        <taxon>Arthropoda</taxon>
        <taxon>Hexapoda</taxon>
        <taxon>Insecta</taxon>
        <taxon>Pterygota</taxon>
        <taxon>Neoptera</taxon>
        <taxon>Endopterygota</taxon>
        <taxon>Lepidoptera</taxon>
        <taxon>Glossata</taxon>
        <taxon>Ditrysia</taxon>
        <taxon>Geometroidea</taxon>
        <taxon>Geometridae</taxon>
        <taxon>Larentiinae</taxon>
        <taxon>Operophtera</taxon>
    </lineage>
</organism>
<evidence type="ECO:0000313" key="5">
    <source>
        <dbReference type="Proteomes" id="UP000037510"/>
    </source>
</evidence>
<proteinExistence type="inferred from homology"/>
<dbReference type="InterPro" id="IPR001254">
    <property type="entry name" value="Trypsin_dom"/>
</dbReference>
<accession>A0A0L7LGT4</accession>
<keyword evidence="4" id="KW-0378">Hydrolase</keyword>
<dbReference type="SUPFAM" id="SSF50494">
    <property type="entry name" value="Trypsin-like serine proteases"/>
    <property type="match status" value="2"/>
</dbReference>